<feature type="transmembrane region" description="Helical" evidence="7">
    <location>
        <begin position="170"/>
        <end position="189"/>
    </location>
</feature>
<comment type="subcellular location">
    <subcellularLocation>
        <location evidence="1">Membrane</location>
    </subcellularLocation>
</comment>
<evidence type="ECO:0000256" key="7">
    <source>
        <dbReference type="SAM" id="Phobius"/>
    </source>
</evidence>
<organism evidence="9 10">
    <name type="scientific">Triparma columacea</name>
    <dbReference type="NCBI Taxonomy" id="722753"/>
    <lineage>
        <taxon>Eukaryota</taxon>
        <taxon>Sar</taxon>
        <taxon>Stramenopiles</taxon>
        <taxon>Ochrophyta</taxon>
        <taxon>Bolidophyceae</taxon>
        <taxon>Parmales</taxon>
        <taxon>Triparmaceae</taxon>
        <taxon>Triparma</taxon>
    </lineage>
</organism>
<dbReference type="InterPro" id="IPR045266">
    <property type="entry name" value="DOH_DOMON"/>
</dbReference>
<keyword evidence="4" id="KW-0249">Electron transport</keyword>
<keyword evidence="6 7" id="KW-0472">Membrane</keyword>
<dbReference type="OrthoDB" id="48754at2759"/>
<feature type="transmembrane region" description="Helical" evidence="7">
    <location>
        <begin position="132"/>
        <end position="149"/>
    </location>
</feature>
<comment type="caution">
    <text evidence="9">The sequence shown here is derived from an EMBL/GenBank/DDBJ whole genome shotgun (WGS) entry which is preliminary data.</text>
</comment>
<evidence type="ECO:0000313" key="10">
    <source>
        <dbReference type="Proteomes" id="UP001165065"/>
    </source>
</evidence>
<feature type="transmembrane region" description="Helical" evidence="7">
    <location>
        <begin position="201"/>
        <end position="221"/>
    </location>
</feature>
<evidence type="ECO:0000256" key="6">
    <source>
        <dbReference type="ARBA" id="ARBA00023136"/>
    </source>
</evidence>
<dbReference type="Proteomes" id="UP001165065">
    <property type="component" value="Unassembled WGS sequence"/>
</dbReference>
<dbReference type="CDD" id="cd08760">
    <property type="entry name" value="Cyt_b561_FRRS1_like"/>
    <property type="match status" value="1"/>
</dbReference>
<dbReference type="SMART" id="SM00665">
    <property type="entry name" value="B561"/>
    <property type="match status" value="1"/>
</dbReference>
<dbReference type="Gene3D" id="1.20.120.1770">
    <property type="match status" value="1"/>
</dbReference>
<protein>
    <recommendedName>
        <fullName evidence="8">Cytochrome b561 domain-containing protein</fullName>
    </recommendedName>
</protein>
<keyword evidence="3 7" id="KW-0812">Transmembrane</keyword>
<dbReference type="InterPro" id="IPR006593">
    <property type="entry name" value="Cyt_b561/ferric_Rdtase_TM"/>
</dbReference>
<dbReference type="EMBL" id="BRYA01000657">
    <property type="protein sequence ID" value="GMI28082.1"/>
    <property type="molecule type" value="Genomic_DNA"/>
</dbReference>
<name>A0A9W7FYR9_9STRA</name>
<feature type="transmembrane region" description="Helical" evidence="7">
    <location>
        <begin position="307"/>
        <end position="326"/>
    </location>
</feature>
<dbReference type="GO" id="GO:0016020">
    <property type="term" value="C:membrane"/>
    <property type="evidence" value="ECO:0007669"/>
    <property type="project" value="UniProtKB-SubCell"/>
</dbReference>
<dbReference type="PANTHER" id="PTHR23130:SF171">
    <property type="entry name" value="OS01G0895300 PROTEIN"/>
    <property type="match status" value="1"/>
</dbReference>
<accession>A0A9W7FYR9</accession>
<reference evidence="10" key="1">
    <citation type="journal article" date="2023" name="Commun. Biol.">
        <title>Genome analysis of Parmales, the sister group of diatoms, reveals the evolutionary specialization of diatoms from phago-mixotrophs to photoautotrophs.</title>
        <authorList>
            <person name="Ban H."/>
            <person name="Sato S."/>
            <person name="Yoshikawa S."/>
            <person name="Yamada K."/>
            <person name="Nakamura Y."/>
            <person name="Ichinomiya M."/>
            <person name="Sato N."/>
            <person name="Blanc-Mathieu R."/>
            <person name="Endo H."/>
            <person name="Kuwata A."/>
            <person name="Ogata H."/>
        </authorList>
    </citation>
    <scope>NUCLEOTIDE SEQUENCE [LARGE SCALE GENOMIC DNA]</scope>
</reference>
<evidence type="ECO:0000259" key="8">
    <source>
        <dbReference type="SMART" id="SM00665"/>
    </source>
</evidence>
<gene>
    <name evidence="9" type="ORF">TrCOL_g12232</name>
</gene>
<evidence type="ECO:0000256" key="2">
    <source>
        <dbReference type="ARBA" id="ARBA00022448"/>
    </source>
</evidence>
<keyword evidence="2" id="KW-0813">Transport</keyword>
<feature type="transmembrane region" description="Helical" evidence="7">
    <location>
        <begin position="278"/>
        <end position="295"/>
    </location>
</feature>
<evidence type="ECO:0000313" key="9">
    <source>
        <dbReference type="EMBL" id="GMI28082.1"/>
    </source>
</evidence>
<evidence type="ECO:0000256" key="4">
    <source>
        <dbReference type="ARBA" id="ARBA00022982"/>
    </source>
</evidence>
<dbReference type="CDD" id="cd09631">
    <property type="entry name" value="DOMON_DOH"/>
    <property type="match status" value="1"/>
</dbReference>
<evidence type="ECO:0000256" key="3">
    <source>
        <dbReference type="ARBA" id="ARBA00022692"/>
    </source>
</evidence>
<keyword evidence="10" id="KW-1185">Reference proteome</keyword>
<dbReference type="AlphaFoldDB" id="A0A9W7FYR9"/>
<evidence type="ECO:0000256" key="1">
    <source>
        <dbReference type="ARBA" id="ARBA00004370"/>
    </source>
</evidence>
<dbReference type="PANTHER" id="PTHR23130">
    <property type="entry name" value="CYTOCHROME B561 AND DOMON DOMAIN-CONTAINING PROTEIN"/>
    <property type="match status" value="1"/>
</dbReference>
<feature type="domain" description="Cytochrome b561" evidence="8">
    <location>
        <begin position="132"/>
        <end position="295"/>
    </location>
</feature>
<proteinExistence type="predicted"/>
<keyword evidence="5 7" id="KW-1133">Transmembrane helix</keyword>
<evidence type="ECO:0000256" key="5">
    <source>
        <dbReference type="ARBA" id="ARBA00022989"/>
    </source>
</evidence>
<sequence>MISNFLIWVLEMNSDAVILTSNSLKKYDIQGYSKSSIKLYPDSQQTLINPTFTQETSGTCMSFSRTAGASESDEISIDPSGDQHFIYAYGSEGQENLSHHSISDRGSLIINLSDNSCEVDVGGDAKLKAAKAHGILMILSWLVFAPSTVTLSRFGKLKFPDSKWFNMHKILALLIFSCSVAGYLIMHNADYPHDPKNKNHFRIGLAVLILGAVVQPLLGILRPPKEAPRYDNIDVEVEKGVEMVASEGGHMMDEEGKGNIKDHSYLTKRSLWKYSHQAVAFVCILLGFLNVLTGLNMKVLDESLAGTLRILSIASVAIFVAAFGVMSHNKGGYISRVQNVLVLEHVDK</sequence>